<proteinExistence type="inferred from homology"/>
<evidence type="ECO:0000256" key="2">
    <source>
        <dbReference type="ARBA" id="ARBA00010701"/>
    </source>
</evidence>
<organism evidence="6 7">
    <name type="scientific">Orchesella dallaii</name>
    <dbReference type="NCBI Taxonomy" id="48710"/>
    <lineage>
        <taxon>Eukaryota</taxon>
        <taxon>Metazoa</taxon>
        <taxon>Ecdysozoa</taxon>
        <taxon>Arthropoda</taxon>
        <taxon>Hexapoda</taxon>
        <taxon>Collembola</taxon>
        <taxon>Entomobryomorpha</taxon>
        <taxon>Entomobryoidea</taxon>
        <taxon>Orchesellidae</taxon>
        <taxon>Orchesellinae</taxon>
        <taxon>Orchesella</taxon>
    </lineage>
</organism>
<sequence length="92" mass="10321">MPFENHSRTLNVVFVNWRSISYLPWYFWAARNVPLVGAYAAKFLAFLIDEGKTSIDNIHIIGHSLGSHVASHAGRNVKGEKVSRITGARLKN</sequence>
<evidence type="ECO:0000256" key="1">
    <source>
        <dbReference type="ARBA" id="ARBA00004613"/>
    </source>
</evidence>
<dbReference type="Proteomes" id="UP001642540">
    <property type="component" value="Unassembled WGS sequence"/>
</dbReference>
<evidence type="ECO:0000256" key="4">
    <source>
        <dbReference type="RuleBase" id="RU004262"/>
    </source>
</evidence>
<comment type="caution">
    <text evidence="6">The sequence shown here is derived from an EMBL/GenBank/DDBJ whole genome shotgun (WGS) entry which is preliminary data.</text>
</comment>
<dbReference type="InterPro" id="IPR013818">
    <property type="entry name" value="Lipase"/>
</dbReference>
<keyword evidence="3" id="KW-0964">Secreted</keyword>
<feature type="domain" description="Lipase" evidence="5">
    <location>
        <begin position="8"/>
        <end position="87"/>
    </location>
</feature>
<dbReference type="SUPFAM" id="SSF53474">
    <property type="entry name" value="alpha/beta-Hydrolases"/>
    <property type="match status" value="1"/>
</dbReference>
<dbReference type="PANTHER" id="PTHR11610">
    <property type="entry name" value="LIPASE"/>
    <property type="match status" value="1"/>
</dbReference>
<name>A0ABP1QUR9_9HEXA</name>
<comment type="similarity">
    <text evidence="2 4">Belongs to the AB hydrolase superfamily. Lipase family.</text>
</comment>
<dbReference type="EMBL" id="CAXLJM020000044">
    <property type="protein sequence ID" value="CAL8110357.1"/>
    <property type="molecule type" value="Genomic_DNA"/>
</dbReference>
<dbReference type="PRINTS" id="PR00821">
    <property type="entry name" value="TAGLIPASE"/>
</dbReference>
<keyword evidence="7" id="KW-1185">Reference proteome</keyword>
<evidence type="ECO:0000256" key="3">
    <source>
        <dbReference type="ARBA" id="ARBA00022525"/>
    </source>
</evidence>
<dbReference type="InterPro" id="IPR000734">
    <property type="entry name" value="TAG_lipase"/>
</dbReference>
<protein>
    <recommendedName>
        <fullName evidence="5">Lipase domain-containing protein</fullName>
    </recommendedName>
</protein>
<dbReference type="PANTHER" id="PTHR11610:SF169">
    <property type="entry name" value="GH15759P-RELATED"/>
    <property type="match status" value="1"/>
</dbReference>
<dbReference type="InterPro" id="IPR029058">
    <property type="entry name" value="AB_hydrolase_fold"/>
</dbReference>
<dbReference type="Gene3D" id="3.40.50.1820">
    <property type="entry name" value="alpha/beta hydrolase"/>
    <property type="match status" value="1"/>
</dbReference>
<reference evidence="6 7" key="1">
    <citation type="submission" date="2024-08" db="EMBL/GenBank/DDBJ databases">
        <authorList>
            <person name="Cucini C."/>
            <person name="Frati F."/>
        </authorList>
    </citation>
    <scope>NUCLEOTIDE SEQUENCE [LARGE SCALE GENOMIC DNA]</scope>
</reference>
<gene>
    <name evidence="6" type="ORF">ODALV1_LOCUS14187</name>
</gene>
<accession>A0ABP1QUR9</accession>
<evidence type="ECO:0000259" key="5">
    <source>
        <dbReference type="Pfam" id="PF00151"/>
    </source>
</evidence>
<dbReference type="Pfam" id="PF00151">
    <property type="entry name" value="Lipase"/>
    <property type="match status" value="1"/>
</dbReference>
<evidence type="ECO:0000313" key="7">
    <source>
        <dbReference type="Proteomes" id="UP001642540"/>
    </source>
</evidence>
<comment type="subcellular location">
    <subcellularLocation>
        <location evidence="1">Secreted</location>
    </subcellularLocation>
</comment>
<evidence type="ECO:0000313" key="6">
    <source>
        <dbReference type="EMBL" id="CAL8110357.1"/>
    </source>
</evidence>